<dbReference type="SUPFAM" id="SSF49503">
    <property type="entry name" value="Cupredoxins"/>
    <property type="match status" value="3"/>
</dbReference>
<keyword evidence="2" id="KW-0732">Signal</keyword>
<evidence type="ECO:0000259" key="3">
    <source>
        <dbReference type="PROSITE" id="PS51485"/>
    </source>
</evidence>
<sequence>MALMYTNMFILITTTVAILTIGSSNANFQKGPQNWNFGFNHTNEPFRHENPVQSSRRIIVGGSDNWRFGFNYTEWARTNAPFFFNDTLVFKFDPPSDSNAHPHSIYLLPNLWSFLRCDLRWAKRVANTSQGRGEGFEFVLNKWKPYYFACGESNGFHCQSGMKFFKAQTSKMALIYTKMFIIITITAAILATGSSNADFRKGPGNWNFGFNHTNDPFRHTNPIQNDRRIIVGGSENWHFGFNYTEWARTNAPFFFNDTLGTCDLRWAKRVANTSQGGGEGFEFVLNKWKPYYFACGESNGFHCQSGMKFFMLILISIIAAILAIGSSNANFQKGSQNWRFGFNHTNEPFRHKNLVQGSRRIIVGGSDNWRFGFNYTEWARTNAPFFFNDTLVNVEIDGDTVFKFDPPSDSNAHPHSIYLLPNLWSFLRCDLRWAKRVANTSQGGGEGFEFVLNKWKPYYFACGESNGFHCQSGMKFFVMPLFRWY</sequence>
<organism evidence="4 5">
    <name type="scientific">Cynara cardunculus var. scolymus</name>
    <name type="common">Globe artichoke</name>
    <name type="synonym">Cynara scolymus</name>
    <dbReference type="NCBI Taxonomy" id="59895"/>
    <lineage>
        <taxon>Eukaryota</taxon>
        <taxon>Viridiplantae</taxon>
        <taxon>Streptophyta</taxon>
        <taxon>Embryophyta</taxon>
        <taxon>Tracheophyta</taxon>
        <taxon>Spermatophyta</taxon>
        <taxon>Magnoliopsida</taxon>
        <taxon>eudicotyledons</taxon>
        <taxon>Gunneridae</taxon>
        <taxon>Pentapetalae</taxon>
        <taxon>asterids</taxon>
        <taxon>campanulids</taxon>
        <taxon>Asterales</taxon>
        <taxon>Asteraceae</taxon>
        <taxon>Carduoideae</taxon>
        <taxon>Cardueae</taxon>
        <taxon>Carduinae</taxon>
        <taxon>Cynara</taxon>
    </lineage>
</organism>
<feature type="transmembrane region" description="Helical" evidence="1">
    <location>
        <begin position="309"/>
        <end position="327"/>
    </location>
</feature>
<evidence type="ECO:0000313" key="4">
    <source>
        <dbReference type="EMBL" id="KVI10772.1"/>
    </source>
</evidence>
<dbReference type="Gramene" id="KVI10772">
    <property type="protein sequence ID" value="KVI10772"/>
    <property type="gene ID" value="Ccrd_010826"/>
</dbReference>
<accession>A0A124SHW1</accession>
<keyword evidence="1" id="KW-0472">Membrane</keyword>
<feature type="transmembrane region" description="Helical" evidence="1">
    <location>
        <begin position="173"/>
        <end position="191"/>
    </location>
</feature>
<evidence type="ECO:0000313" key="5">
    <source>
        <dbReference type="Proteomes" id="UP000243975"/>
    </source>
</evidence>
<dbReference type="PANTHER" id="PTHR34052:SF1">
    <property type="entry name" value="OS06G0216700 PROTEIN"/>
    <property type="match status" value="1"/>
</dbReference>
<feature type="domain" description="Phytocyanin" evidence="3">
    <location>
        <begin position="359"/>
        <end position="482"/>
    </location>
</feature>
<comment type="caution">
    <text evidence="4">The sequence shown here is derived from an EMBL/GenBank/DDBJ whole genome shotgun (WGS) entry which is preliminary data.</text>
</comment>
<dbReference type="Proteomes" id="UP000243975">
    <property type="component" value="Unassembled WGS sequence"/>
</dbReference>
<evidence type="ECO:0000256" key="2">
    <source>
        <dbReference type="SAM" id="SignalP"/>
    </source>
</evidence>
<dbReference type="Gene3D" id="2.60.40.420">
    <property type="entry name" value="Cupredoxins - blue copper proteins"/>
    <property type="match status" value="3"/>
</dbReference>
<dbReference type="GO" id="GO:0009055">
    <property type="term" value="F:electron transfer activity"/>
    <property type="evidence" value="ECO:0007669"/>
    <property type="project" value="InterPro"/>
</dbReference>
<evidence type="ECO:0000256" key="1">
    <source>
        <dbReference type="SAM" id="Phobius"/>
    </source>
</evidence>
<feature type="domain" description="Phytocyanin" evidence="3">
    <location>
        <begin position="56"/>
        <end position="170"/>
    </location>
</feature>
<dbReference type="EMBL" id="LEKV01001001">
    <property type="protein sequence ID" value="KVI10772.1"/>
    <property type="molecule type" value="Genomic_DNA"/>
</dbReference>
<feature type="chain" id="PRO_5007176283" evidence="2">
    <location>
        <begin position="18"/>
        <end position="485"/>
    </location>
</feature>
<dbReference type="PANTHER" id="PTHR34052">
    <property type="entry name" value="GLYCINE-RICH PROTEIN-LIKE"/>
    <property type="match status" value="1"/>
</dbReference>
<reference evidence="4 5" key="1">
    <citation type="journal article" date="2016" name="Sci. Rep.">
        <title>The genome sequence of the outbreeding globe artichoke constructed de novo incorporating a phase-aware low-pass sequencing strategy of F1 progeny.</title>
        <authorList>
            <person name="Scaglione D."/>
            <person name="Reyes-Chin-Wo S."/>
            <person name="Acquadro A."/>
            <person name="Froenicke L."/>
            <person name="Portis E."/>
            <person name="Beitel C."/>
            <person name="Tirone M."/>
            <person name="Mauro R."/>
            <person name="Lo Monaco A."/>
            <person name="Mauromicale G."/>
            <person name="Faccioli P."/>
            <person name="Cattivelli L."/>
            <person name="Rieseberg L."/>
            <person name="Michelmore R."/>
            <person name="Lanteri S."/>
        </authorList>
    </citation>
    <scope>NUCLEOTIDE SEQUENCE [LARGE SCALE GENOMIC DNA]</scope>
    <source>
        <strain evidence="4">2C</strain>
    </source>
</reference>
<gene>
    <name evidence="4" type="ORF">Ccrd_010826</name>
</gene>
<dbReference type="AlphaFoldDB" id="A0A124SHW1"/>
<keyword evidence="1" id="KW-0812">Transmembrane</keyword>
<keyword evidence="5" id="KW-1185">Reference proteome</keyword>
<feature type="signal peptide" evidence="2">
    <location>
        <begin position="1"/>
        <end position="17"/>
    </location>
</feature>
<dbReference type="PROSITE" id="PS51485">
    <property type="entry name" value="PHYTOCYANIN"/>
    <property type="match status" value="2"/>
</dbReference>
<proteinExistence type="predicted"/>
<dbReference type="InterPro" id="IPR003245">
    <property type="entry name" value="Phytocyanin_dom"/>
</dbReference>
<protein>
    <submittedName>
        <fullName evidence="4">Cupredoxin</fullName>
    </submittedName>
</protein>
<name>A0A124SHW1_CYNCS</name>
<keyword evidence="1" id="KW-1133">Transmembrane helix</keyword>
<dbReference type="STRING" id="59895.A0A124SHW1"/>
<dbReference type="InterPro" id="IPR008972">
    <property type="entry name" value="Cupredoxin"/>
</dbReference>